<dbReference type="Pfam" id="PF01344">
    <property type="entry name" value="Kelch_1"/>
    <property type="match status" value="1"/>
</dbReference>
<dbReference type="InterPro" id="IPR006652">
    <property type="entry name" value="Kelch_1"/>
</dbReference>
<evidence type="ECO:0000313" key="3">
    <source>
        <dbReference type="EMBL" id="KAG8177044.1"/>
    </source>
</evidence>
<name>A0AAV6TZ44_9ARAC</name>
<sequence>MGMGVACDGTTLWIAGGISRDGEHLNLCDSVWCFNKDNTRWIRKSTLPDPVAFPALLQNNGRLVLVGGATQSTGEDKNQLESVDTVLTLQGQMWTKKEPMSVQCHSAVAATFGNKIFIFGGLQTQSVSQLSEAIFYDGDSDEWAHLCDLPHDAAGFIVALAEQRS</sequence>
<dbReference type="Gene3D" id="2.120.10.80">
    <property type="entry name" value="Kelch-type beta propeller"/>
    <property type="match status" value="1"/>
</dbReference>
<dbReference type="InterPro" id="IPR015915">
    <property type="entry name" value="Kelch-typ_b-propeller"/>
</dbReference>
<dbReference type="PANTHER" id="PTHR45632">
    <property type="entry name" value="LD33804P"/>
    <property type="match status" value="1"/>
</dbReference>
<accession>A0AAV6TZ44</accession>
<keyword evidence="4" id="KW-1185">Reference proteome</keyword>
<organism evidence="3 4">
    <name type="scientific">Oedothorax gibbosus</name>
    <dbReference type="NCBI Taxonomy" id="931172"/>
    <lineage>
        <taxon>Eukaryota</taxon>
        <taxon>Metazoa</taxon>
        <taxon>Ecdysozoa</taxon>
        <taxon>Arthropoda</taxon>
        <taxon>Chelicerata</taxon>
        <taxon>Arachnida</taxon>
        <taxon>Araneae</taxon>
        <taxon>Araneomorphae</taxon>
        <taxon>Entelegynae</taxon>
        <taxon>Araneoidea</taxon>
        <taxon>Linyphiidae</taxon>
        <taxon>Erigoninae</taxon>
        <taxon>Oedothorax</taxon>
    </lineage>
</organism>
<evidence type="ECO:0000256" key="2">
    <source>
        <dbReference type="ARBA" id="ARBA00022737"/>
    </source>
</evidence>
<keyword evidence="1" id="KW-0880">Kelch repeat</keyword>
<gene>
    <name evidence="3" type="ORF">JTE90_013194</name>
</gene>
<proteinExistence type="predicted"/>
<keyword evidence="2" id="KW-0677">Repeat</keyword>
<evidence type="ECO:0000313" key="4">
    <source>
        <dbReference type="Proteomes" id="UP000827092"/>
    </source>
</evidence>
<dbReference type="Proteomes" id="UP000827092">
    <property type="component" value="Unassembled WGS sequence"/>
</dbReference>
<comment type="caution">
    <text evidence="3">The sequence shown here is derived from an EMBL/GenBank/DDBJ whole genome shotgun (WGS) entry which is preliminary data.</text>
</comment>
<protein>
    <submittedName>
        <fullName evidence="3">Uncharacterized protein</fullName>
    </submittedName>
</protein>
<dbReference type="AlphaFoldDB" id="A0AAV6TZ44"/>
<evidence type="ECO:0000256" key="1">
    <source>
        <dbReference type="ARBA" id="ARBA00022441"/>
    </source>
</evidence>
<dbReference type="SUPFAM" id="SSF117281">
    <property type="entry name" value="Kelch motif"/>
    <property type="match status" value="1"/>
</dbReference>
<dbReference type="EMBL" id="JAFNEN010000826">
    <property type="protein sequence ID" value="KAG8177044.1"/>
    <property type="molecule type" value="Genomic_DNA"/>
</dbReference>
<reference evidence="3 4" key="1">
    <citation type="journal article" date="2022" name="Nat. Ecol. Evol.">
        <title>A masculinizing supergene underlies an exaggerated male reproductive morph in a spider.</title>
        <authorList>
            <person name="Hendrickx F."/>
            <person name="De Corte Z."/>
            <person name="Sonet G."/>
            <person name="Van Belleghem S.M."/>
            <person name="Kostlbacher S."/>
            <person name="Vangestel C."/>
        </authorList>
    </citation>
    <scope>NUCLEOTIDE SEQUENCE [LARGE SCALE GENOMIC DNA]</scope>
    <source>
        <strain evidence="3">W744_W776</strain>
    </source>
</reference>
<dbReference type="PANTHER" id="PTHR45632:SF3">
    <property type="entry name" value="KELCH-LIKE PROTEIN 32"/>
    <property type="match status" value="1"/>
</dbReference>